<dbReference type="EC" id="2.3.1.118" evidence="1"/>
<keyword evidence="1" id="KW-0808">Transferase</keyword>
<evidence type="ECO:0000313" key="1">
    <source>
        <dbReference type="EMBL" id="EKM31159.1"/>
    </source>
</evidence>
<keyword evidence="1" id="KW-0012">Acyltransferase</keyword>
<accession>A0A454CXM8</accession>
<organism evidence="1 2">
    <name type="scientific">Vibrio harveyi</name>
    <name type="common">Beneckea harveyi</name>
    <dbReference type="NCBI Taxonomy" id="669"/>
    <lineage>
        <taxon>Bacteria</taxon>
        <taxon>Pseudomonadati</taxon>
        <taxon>Pseudomonadota</taxon>
        <taxon>Gammaproteobacteria</taxon>
        <taxon>Vibrionales</taxon>
        <taxon>Vibrionaceae</taxon>
        <taxon>Vibrio</taxon>
    </lineage>
</organism>
<comment type="caution">
    <text evidence="1">The sequence shown here is derived from an EMBL/GenBank/DDBJ whole genome shotgun (WGS) entry which is preliminary data.</text>
</comment>
<feature type="non-terminal residue" evidence="1">
    <location>
        <position position="1"/>
    </location>
</feature>
<dbReference type="EMBL" id="AJSR01001309">
    <property type="protein sequence ID" value="EKM31159.1"/>
    <property type="molecule type" value="Genomic_DNA"/>
</dbReference>
<sequence length="31" mass="3471">TMLSIVVCLLRTLILRLGVAFQLLNKTLLTN</sequence>
<reference evidence="1 2" key="1">
    <citation type="submission" date="2012-10" db="EMBL/GenBank/DDBJ databases">
        <title>Genome sequence of Vibrio Cholerae HENC-02.</title>
        <authorList>
            <person name="Eppinger M."/>
            <person name="Hasan N.A."/>
            <person name="Sengamalay N."/>
            <person name="Hine E."/>
            <person name="Su Q."/>
            <person name="Daugherty S.C."/>
            <person name="Young S."/>
            <person name="Sadzewicz L."/>
            <person name="Tallon L."/>
            <person name="Cebula T.A."/>
            <person name="Ravel J."/>
            <person name="Colwell R.R."/>
        </authorList>
    </citation>
    <scope>NUCLEOTIDE SEQUENCE [LARGE SCALE GENOMIC DNA]</scope>
    <source>
        <strain evidence="1 2">HENC-02</strain>
    </source>
</reference>
<protein>
    <submittedName>
        <fullName evidence="1">Arylamine N-acetyltransferase domain protein</fullName>
        <ecNumber evidence="1">2.3.1.118</ecNumber>
    </submittedName>
</protein>
<dbReference type="GO" id="GO:0046990">
    <property type="term" value="F:N-hydroxyarylamine O-acetyltransferase activity"/>
    <property type="evidence" value="ECO:0007669"/>
    <property type="project" value="UniProtKB-EC"/>
</dbReference>
<gene>
    <name evidence="1" type="ORF">VCHENC02_3173B</name>
</gene>
<proteinExistence type="predicted"/>
<dbReference type="Proteomes" id="UP000008367">
    <property type="component" value="Unassembled WGS sequence"/>
</dbReference>
<name>A0A454CXM8_VIBHA</name>
<dbReference type="AlphaFoldDB" id="A0A454CXM8"/>
<evidence type="ECO:0000313" key="2">
    <source>
        <dbReference type="Proteomes" id="UP000008367"/>
    </source>
</evidence>